<organism evidence="1 2">
    <name type="scientific">Halogranum amylolyticum</name>
    <dbReference type="NCBI Taxonomy" id="660520"/>
    <lineage>
        <taxon>Archaea</taxon>
        <taxon>Methanobacteriati</taxon>
        <taxon>Methanobacteriota</taxon>
        <taxon>Stenosarchaea group</taxon>
        <taxon>Halobacteria</taxon>
        <taxon>Halobacteriales</taxon>
        <taxon>Haloferacaceae</taxon>
    </lineage>
</organism>
<name>A0A1H8NKZ4_9EURY</name>
<dbReference type="Pfam" id="PF12228">
    <property type="entry name" value="DUF3604"/>
    <property type="match status" value="2"/>
</dbReference>
<reference evidence="2" key="1">
    <citation type="submission" date="2016-10" db="EMBL/GenBank/DDBJ databases">
        <authorList>
            <person name="Varghese N."/>
            <person name="Submissions S."/>
        </authorList>
    </citation>
    <scope>NUCLEOTIDE SEQUENCE [LARGE SCALE GENOMIC DNA]</scope>
    <source>
        <strain evidence="2">CGMCC 1.10121</strain>
    </source>
</reference>
<sequence>MFSGVAADGPLFKAKESVGVFVRNAPSLRTLLDSRTQTFDRVHAVLPSNAVTDESVELTVQAWDECERLVDDFRGRFSLDSTDPEAVHSDSIRFDPQDGGVAKRGDVAFGSTGIQYLLLTHDESGARFVSNPVRVTDAEPDRRLYWGDIHLHSRLSDGTGSVAKGMRFGRDVMALDVVAYTDHDTMGFFIPPSWQRERMHREYFDRLKAVAEEFHDPEEFVTLMAYEWTKQPNRGGHVNVYFDGVAEAELFDSLTTDTDTYEKLWRRLREWNDESEGRALTIPHHPAEKMYPFDFSAADYDDDLAPLVEVYSQWGSSERPGRDGNRYPLAMGQGEIDEAGHYVQDALELGYRVGMVASADYHGPHPGHSLIHTRPHLPSLAEWREDGIGWANVWRVWDEQSYPGGLTAFYAPELTREATFDALADRRVYGTTQPHRIVVDFAVDGTRFGEADSTVVVDGDDTERAVEVAVAGTAPLARVAVVKNNEVWALAGEQAEAAATRTSDGEADGGVDDGVVEAFAVDHLGSVDADTDEPLSDYVCTASLTDDDPVTGMVWDERRGTDADVYYVRVTQTDGGMAWAGPVWVEER</sequence>
<dbReference type="OrthoDB" id="203245at2157"/>
<gene>
    <name evidence="1" type="ORF">SAMN04487948_101632</name>
</gene>
<protein>
    <recommendedName>
        <fullName evidence="3">DUF3604 domain-containing protein</fullName>
    </recommendedName>
</protein>
<evidence type="ECO:0008006" key="3">
    <source>
        <dbReference type="Google" id="ProtNLM"/>
    </source>
</evidence>
<dbReference type="AlphaFoldDB" id="A0A1H8NKZ4"/>
<keyword evidence="2" id="KW-1185">Reference proteome</keyword>
<dbReference type="RefSeq" id="WP_089820973.1">
    <property type="nucleotide sequence ID" value="NZ_FODV01000001.1"/>
</dbReference>
<dbReference type="InterPro" id="IPR016195">
    <property type="entry name" value="Pol/histidinol_Pase-like"/>
</dbReference>
<accession>A0A1H8NKZ4</accession>
<evidence type="ECO:0000313" key="1">
    <source>
        <dbReference type="EMBL" id="SEO30290.1"/>
    </source>
</evidence>
<evidence type="ECO:0000313" key="2">
    <source>
        <dbReference type="Proteomes" id="UP000199126"/>
    </source>
</evidence>
<dbReference type="Gene3D" id="3.20.20.140">
    <property type="entry name" value="Metal-dependent hydrolases"/>
    <property type="match status" value="1"/>
</dbReference>
<dbReference type="SUPFAM" id="SSF89550">
    <property type="entry name" value="PHP domain-like"/>
    <property type="match status" value="1"/>
</dbReference>
<dbReference type="InterPro" id="IPR022028">
    <property type="entry name" value="DUF3604"/>
</dbReference>
<dbReference type="EMBL" id="FODV01000001">
    <property type="protein sequence ID" value="SEO30290.1"/>
    <property type="molecule type" value="Genomic_DNA"/>
</dbReference>
<dbReference type="Proteomes" id="UP000199126">
    <property type="component" value="Unassembled WGS sequence"/>
</dbReference>
<proteinExistence type="predicted"/>